<evidence type="ECO:0000256" key="3">
    <source>
        <dbReference type="ARBA" id="ARBA00007077"/>
    </source>
</evidence>
<dbReference type="InterPro" id="IPR012677">
    <property type="entry name" value="Nucleotide-bd_a/b_plait_sf"/>
</dbReference>
<dbReference type="InterPro" id="IPR035979">
    <property type="entry name" value="RBD_domain_sf"/>
</dbReference>
<dbReference type="OrthoDB" id="442677at2759"/>
<dbReference type="GO" id="GO:0019843">
    <property type="term" value="F:rRNA binding"/>
    <property type="evidence" value="ECO:0007669"/>
    <property type="project" value="TreeGrafter"/>
</dbReference>
<feature type="region of interest" description="Disordered" evidence="8">
    <location>
        <begin position="30"/>
        <end position="237"/>
    </location>
</feature>
<dbReference type="GO" id="GO:0005730">
    <property type="term" value="C:nucleolus"/>
    <property type="evidence" value="ECO:0007669"/>
    <property type="project" value="UniProtKB-SubCell"/>
</dbReference>
<dbReference type="Proteomes" id="UP000799766">
    <property type="component" value="Unassembled WGS sequence"/>
</dbReference>
<evidence type="ECO:0000256" key="6">
    <source>
        <dbReference type="ARBA" id="ARBA00023242"/>
    </source>
</evidence>
<comment type="similarity">
    <text evidence="3">Belongs to the RRM RBM34 family.</text>
</comment>
<dbReference type="EMBL" id="MU001674">
    <property type="protein sequence ID" value="KAF2459948.1"/>
    <property type="molecule type" value="Genomic_DNA"/>
</dbReference>
<keyword evidence="11" id="KW-1185">Reference proteome</keyword>
<evidence type="ECO:0000256" key="5">
    <source>
        <dbReference type="ARBA" id="ARBA00022884"/>
    </source>
</evidence>
<accession>A0A6A6P7Y6</accession>
<evidence type="ECO:0000256" key="2">
    <source>
        <dbReference type="ARBA" id="ARBA00004604"/>
    </source>
</evidence>
<protein>
    <recommendedName>
        <fullName evidence="4">Nucleolar protein 12</fullName>
    </recommendedName>
</protein>
<comment type="function">
    <text evidence="1">Involved in pre-25S rRNA processing.</text>
</comment>
<name>A0A6A6P7Y6_9PEZI</name>
<dbReference type="GO" id="GO:0000463">
    <property type="term" value="P:maturation of LSU-rRNA from tricistronic rRNA transcript (SSU-rRNA, 5.8S rRNA, LSU-rRNA)"/>
    <property type="evidence" value="ECO:0007669"/>
    <property type="project" value="TreeGrafter"/>
</dbReference>
<sequence>MANKGRNSAKELASGSLAFLAAGAPLDPAISSLFASSSGPVINPSRKPCRVEPAKPTQNVQDEDEESLEEEAVNAEAGSDTSSSPLEHSEADSAISSLESDPAQSEEPEAEPEPRGRERPRKRRRDAAASDAALEDAYMQRLAAQEVREERRKRQKRSPSPSRYSHGEEELDSDIEMQSDEEDDEEHVMEVDGEGNEISASASASASASKDEDEDGKSSPVPQHVSRLPSEANPELEKASRTVFLGNVSTDAITSKSARKTLLRHLASALQDGVPAGAAAKVESLRFRSTAYAAPGKMPRKGSFARRDVLAATARSTHAYAVYSTPGAARLAAAKLNGTVVLERHLRVDLVAHPAKTEPRRCVFVGNLGFVDDESAILAARAQEEGRKVSRKRKEEGAKADVEEGLWRAFGKAGTVQSVRVVRDPKTRVGKGFAYVQFEDENPVEEALLFDGKAFPPLLPRKLRVTRAKGIKRKQAAVKAAERAGLGAAPNGRVSRDDASALGRAAKMLGRAGAAQIRRQSGRKAAARGARPQRRDSRGAGGQGGVMPPEAFVFEGHRASRSQGTSGLKLGGKKGKKGGGKPNNRSTRRAKAWKASGGK</sequence>
<evidence type="ECO:0000256" key="8">
    <source>
        <dbReference type="SAM" id="MobiDB-lite"/>
    </source>
</evidence>
<reference evidence="10" key="1">
    <citation type="journal article" date="2020" name="Stud. Mycol.">
        <title>101 Dothideomycetes genomes: a test case for predicting lifestyles and emergence of pathogens.</title>
        <authorList>
            <person name="Haridas S."/>
            <person name="Albert R."/>
            <person name="Binder M."/>
            <person name="Bloem J."/>
            <person name="Labutti K."/>
            <person name="Salamov A."/>
            <person name="Andreopoulos B."/>
            <person name="Baker S."/>
            <person name="Barry K."/>
            <person name="Bills G."/>
            <person name="Bluhm B."/>
            <person name="Cannon C."/>
            <person name="Castanera R."/>
            <person name="Culley D."/>
            <person name="Daum C."/>
            <person name="Ezra D."/>
            <person name="Gonzalez J."/>
            <person name="Henrissat B."/>
            <person name="Kuo A."/>
            <person name="Liang C."/>
            <person name="Lipzen A."/>
            <person name="Lutzoni F."/>
            <person name="Magnuson J."/>
            <person name="Mondo S."/>
            <person name="Nolan M."/>
            <person name="Ohm R."/>
            <person name="Pangilinan J."/>
            <person name="Park H.-J."/>
            <person name="Ramirez L."/>
            <person name="Alfaro M."/>
            <person name="Sun H."/>
            <person name="Tritt A."/>
            <person name="Yoshinaga Y."/>
            <person name="Zwiers L.-H."/>
            <person name="Turgeon B."/>
            <person name="Goodwin S."/>
            <person name="Spatafora J."/>
            <person name="Crous P."/>
            <person name="Grigoriev I."/>
        </authorList>
    </citation>
    <scope>NUCLEOTIDE SEQUENCE</scope>
    <source>
        <strain evidence="10">ATCC 16933</strain>
    </source>
</reference>
<keyword evidence="6" id="KW-0539">Nucleus</keyword>
<evidence type="ECO:0000313" key="11">
    <source>
        <dbReference type="Proteomes" id="UP000799766"/>
    </source>
</evidence>
<dbReference type="Pfam" id="PF00076">
    <property type="entry name" value="RRM_1"/>
    <property type="match status" value="1"/>
</dbReference>
<gene>
    <name evidence="10" type="ORF">BDY21DRAFT_419664</name>
</gene>
<dbReference type="InterPro" id="IPR000504">
    <property type="entry name" value="RRM_dom"/>
</dbReference>
<dbReference type="Gene3D" id="3.30.70.330">
    <property type="match status" value="2"/>
</dbReference>
<dbReference type="SMART" id="SM00360">
    <property type="entry name" value="RRM"/>
    <property type="match status" value="1"/>
</dbReference>
<dbReference type="SUPFAM" id="SSF54928">
    <property type="entry name" value="RNA-binding domain, RBD"/>
    <property type="match status" value="2"/>
</dbReference>
<keyword evidence="5 7" id="KW-0694">RNA-binding</keyword>
<evidence type="ECO:0000259" key="9">
    <source>
        <dbReference type="PROSITE" id="PS50102"/>
    </source>
</evidence>
<feature type="compositionally biased region" description="Acidic residues" evidence="8">
    <location>
        <begin position="61"/>
        <end position="73"/>
    </location>
</feature>
<feature type="region of interest" description="Disordered" evidence="8">
    <location>
        <begin position="511"/>
        <end position="599"/>
    </location>
</feature>
<dbReference type="PANTHER" id="PTHR23236">
    <property type="entry name" value="EUKARYOTIC TRANSLATION INITIATION FACTOR 4B/4H"/>
    <property type="match status" value="1"/>
</dbReference>
<evidence type="ECO:0000256" key="1">
    <source>
        <dbReference type="ARBA" id="ARBA00002475"/>
    </source>
</evidence>
<evidence type="ECO:0000256" key="4">
    <source>
        <dbReference type="ARBA" id="ARBA00015520"/>
    </source>
</evidence>
<comment type="subcellular location">
    <subcellularLocation>
        <location evidence="2">Nucleus</location>
        <location evidence="2">Nucleolus</location>
    </subcellularLocation>
</comment>
<evidence type="ECO:0000256" key="7">
    <source>
        <dbReference type="PROSITE-ProRule" id="PRU00176"/>
    </source>
</evidence>
<evidence type="ECO:0000313" key="10">
    <source>
        <dbReference type="EMBL" id="KAF2459948.1"/>
    </source>
</evidence>
<feature type="compositionally biased region" description="Low complexity" evidence="8">
    <location>
        <begin position="199"/>
        <end position="208"/>
    </location>
</feature>
<proteinExistence type="inferred from homology"/>
<feature type="compositionally biased region" description="Acidic residues" evidence="8">
    <location>
        <begin position="169"/>
        <end position="195"/>
    </location>
</feature>
<dbReference type="AlphaFoldDB" id="A0A6A6P7Y6"/>
<organism evidence="10 11">
    <name type="scientific">Lineolata rhizophorae</name>
    <dbReference type="NCBI Taxonomy" id="578093"/>
    <lineage>
        <taxon>Eukaryota</taxon>
        <taxon>Fungi</taxon>
        <taxon>Dikarya</taxon>
        <taxon>Ascomycota</taxon>
        <taxon>Pezizomycotina</taxon>
        <taxon>Dothideomycetes</taxon>
        <taxon>Dothideomycetes incertae sedis</taxon>
        <taxon>Lineolatales</taxon>
        <taxon>Lineolataceae</taxon>
        <taxon>Lineolata</taxon>
    </lineage>
</organism>
<dbReference type="PROSITE" id="PS50102">
    <property type="entry name" value="RRM"/>
    <property type="match status" value="1"/>
</dbReference>
<dbReference type="PANTHER" id="PTHR23236:SF25">
    <property type="entry name" value="RNA-BINDING PROTEIN 34"/>
    <property type="match status" value="1"/>
</dbReference>
<feature type="domain" description="RRM" evidence="9">
    <location>
        <begin position="361"/>
        <end position="470"/>
    </location>
</feature>